<sequence length="124" mass="14718">MTKRAYKERFYPTPEQAELLAQSFGCVRFVWNNTLAYRTEAYQQRGESLSHSAAEKRLVALKVEYPWLKDVSSVILQQALRDQKAAFDNFFNVQIKARYPRFKRKDGRQSIRLTRAAFRYRDSE</sequence>
<evidence type="ECO:0000313" key="2">
    <source>
        <dbReference type="EMBL" id="MFC3292091.1"/>
    </source>
</evidence>
<evidence type="ECO:0000259" key="1">
    <source>
        <dbReference type="Pfam" id="PF12323"/>
    </source>
</evidence>
<comment type="caution">
    <text evidence="2">The sequence shown here is derived from an EMBL/GenBank/DDBJ whole genome shotgun (WGS) entry which is preliminary data.</text>
</comment>
<feature type="domain" description="Transposase putative helix-turn-helix" evidence="1">
    <location>
        <begin position="1"/>
        <end position="46"/>
    </location>
</feature>
<accession>A0ABV7M0E8</accession>
<keyword evidence="3" id="KW-1185">Reference proteome</keyword>
<keyword evidence="2" id="KW-0378">Hydrolase</keyword>
<reference evidence="3" key="1">
    <citation type="journal article" date="2019" name="Int. J. Syst. Evol. Microbiol.">
        <title>The Global Catalogue of Microorganisms (GCM) 10K type strain sequencing project: providing services to taxonomists for standard genome sequencing and annotation.</title>
        <authorList>
            <consortium name="The Broad Institute Genomics Platform"/>
            <consortium name="The Broad Institute Genome Sequencing Center for Infectious Disease"/>
            <person name="Wu L."/>
            <person name="Ma J."/>
        </authorList>
    </citation>
    <scope>NUCLEOTIDE SEQUENCE [LARGE SCALE GENOMIC DNA]</scope>
    <source>
        <strain evidence="3">KCTC 12847</strain>
    </source>
</reference>
<proteinExistence type="predicted"/>
<keyword evidence="2" id="KW-0540">Nuclease</keyword>
<dbReference type="RefSeq" id="WP_189459711.1">
    <property type="nucleotide sequence ID" value="NZ_BMXD01000020.1"/>
</dbReference>
<dbReference type="Pfam" id="PF12323">
    <property type="entry name" value="HTH_OrfB_IS605"/>
    <property type="match status" value="1"/>
</dbReference>
<dbReference type="EMBL" id="JBHRUH010000013">
    <property type="protein sequence ID" value="MFC3292091.1"/>
    <property type="molecule type" value="Genomic_DNA"/>
</dbReference>
<organism evidence="2 3">
    <name type="scientific">Modicisalibacter luteus</name>
    <dbReference type="NCBI Taxonomy" id="453962"/>
    <lineage>
        <taxon>Bacteria</taxon>
        <taxon>Pseudomonadati</taxon>
        <taxon>Pseudomonadota</taxon>
        <taxon>Gammaproteobacteria</taxon>
        <taxon>Oceanospirillales</taxon>
        <taxon>Halomonadaceae</taxon>
        <taxon>Modicisalibacter</taxon>
    </lineage>
</organism>
<dbReference type="GO" id="GO:0004519">
    <property type="term" value="F:endonuclease activity"/>
    <property type="evidence" value="ECO:0007669"/>
    <property type="project" value="UniProtKB-KW"/>
</dbReference>
<dbReference type="InterPro" id="IPR021027">
    <property type="entry name" value="Transposase_put_HTH"/>
</dbReference>
<gene>
    <name evidence="2" type="ORF">ACFOEI_08395</name>
</gene>
<dbReference type="Proteomes" id="UP001595640">
    <property type="component" value="Unassembled WGS sequence"/>
</dbReference>
<keyword evidence="2" id="KW-0255">Endonuclease</keyword>
<protein>
    <submittedName>
        <fullName evidence="2">RNA-guided endonuclease InsQ/TnpB family protein</fullName>
    </submittedName>
</protein>
<name>A0ABV7M0E8_9GAMM</name>
<evidence type="ECO:0000313" key="3">
    <source>
        <dbReference type="Proteomes" id="UP001595640"/>
    </source>
</evidence>
<feature type="non-terminal residue" evidence="2">
    <location>
        <position position="124"/>
    </location>
</feature>